<evidence type="ECO:0000313" key="3">
    <source>
        <dbReference type="Proteomes" id="UP000663889"/>
    </source>
</evidence>
<dbReference type="EMBL" id="CAJNOU010002126">
    <property type="protein sequence ID" value="CAF1292462.1"/>
    <property type="molecule type" value="Genomic_DNA"/>
</dbReference>
<dbReference type="Proteomes" id="UP000663889">
    <property type="component" value="Unassembled WGS sequence"/>
</dbReference>
<sequence>MSIENLPNDLFKNIFDYLDGYELYEAFSNLNYRFKQLLNSPLLLFKIKFHLTSNELYASFYKQMKLINRHQTYSLNLYLPLRNNHFFSSFLIDSLFNHLKFLILNQVEPDLLLSVLSKLSNVSRLSSLTINTLNVLKYSSDIYQIVFNLPLLKYFKFSANNSHLFGYINDDDKDKQFFFTISPKNVDDFINRSPTTIVTSISTTATHMGNAQLNTKPKPASVELPPPQYQNLVLEQKIIENQIPEELYLGWEKLTDADMKIIAYYTIRKNEVT</sequence>
<name>A0A815DE44_9BILA</name>
<dbReference type="AlphaFoldDB" id="A0A815DE44"/>
<evidence type="ECO:0000259" key="1">
    <source>
        <dbReference type="PROSITE" id="PS50181"/>
    </source>
</evidence>
<reference evidence="2" key="1">
    <citation type="submission" date="2021-02" db="EMBL/GenBank/DDBJ databases">
        <authorList>
            <person name="Nowell W R."/>
        </authorList>
    </citation>
    <scope>NUCLEOTIDE SEQUENCE</scope>
</reference>
<evidence type="ECO:0000313" key="2">
    <source>
        <dbReference type="EMBL" id="CAF1292462.1"/>
    </source>
</evidence>
<comment type="caution">
    <text evidence="2">The sequence shown here is derived from an EMBL/GenBank/DDBJ whole genome shotgun (WGS) entry which is preliminary data.</text>
</comment>
<proteinExistence type="predicted"/>
<dbReference type="Pfam" id="PF00646">
    <property type="entry name" value="F-box"/>
    <property type="match status" value="1"/>
</dbReference>
<feature type="domain" description="F-box" evidence="1">
    <location>
        <begin position="1"/>
        <end position="47"/>
    </location>
</feature>
<accession>A0A815DE44</accession>
<dbReference type="InterPro" id="IPR001810">
    <property type="entry name" value="F-box_dom"/>
</dbReference>
<dbReference type="PROSITE" id="PS50181">
    <property type="entry name" value="FBOX"/>
    <property type="match status" value="1"/>
</dbReference>
<protein>
    <recommendedName>
        <fullName evidence="1">F-box domain-containing protein</fullName>
    </recommendedName>
</protein>
<gene>
    <name evidence="2" type="ORF">SEV965_LOCUS25847</name>
</gene>
<organism evidence="2 3">
    <name type="scientific">Rotaria sordida</name>
    <dbReference type="NCBI Taxonomy" id="392033"/>
    <lineage>
        <taxon>Eukaryota</taxon>
        <taxon>Metazoa</taxon>
        <taxon>Spiralia</taxon>
        <taxon>Gnathifera</taxon>
        <taxon>Rotifera</taxon>
        <taxon>Eurotatoria</taxon>
        <taxon>Bdelloidea</taxon>
        <taxon>Philodinida</taxon>
        <taxon>Philodinidae</taxon>
        <taxon>Rotaria</taxon>
    </lineage>
</organism>